<reference evidence="12" key="1">
    <citation type="journal article" date="2019" name="Int. J. Syst. Evol. Microbiol.">
        <title>The Global Catalogue of Microorganisms (GCM) 10K type strain sequencing project: providing services to taxonomists for standard genome sequencing and annotation.</title>
        <authorList>
            <consortium name="The Broad Institute Genomics Platform"/>
            <consortium name="The Broad Institute Genome Sequencing Center for Infectious Disease"/>
            <person name="Wu L."/>
            <person name="Ma J."/>
        </authorList>
    </citation>
    <scope>NUCLEOTIDE SEQUENCE [LARGE SCALE GENOMIC DNA]</scope>
    <source>
        <strain evidence="12">JCM 15608</strain>
    </source>
</reference>
<feature type="binding site" evidence="8">
    <location>
        <position position="290"/>
    </location>
    <ligand>
        <name>Mn(2+)</name>
        <dbReference type="ChEBI" id="CHEBI:29035"/>
        <label>2</label>
    </ligand>
</feature>
<dbReference type="NCBIfam" id="NF002077">
    <property type="entry name" value="PRK00913.2-4"/>
    <property type="match status" value="1"/>
</dbReference>
<keyword evidence="5 8" id="KW-0645">Protease</keyword>
<dbReference type="SUPFAM" id="SSF53187">
    <property type="entry name" value="Zn-dependent exopeptidases"/>
    <property type="match status" value="1"/>
</dbReference>
<comment type="caution">
    <text evidence="11">The sequence shown here is derived from an EMBL/GenBank/DDBJ whole genome shotgun (WGS) entry which is preliminary data.</text>
</comment>
<keyword evidence="6 8" id="KW-0378">Hydrolase</keyword>
<feature type="binding site" evidence="8">
    <location>
        <position position="367"/>
    </location>
    <ligand>
        <name>Mn(2+)</name>
        <dbReference type="ChEBI" id="CHEBI:29035"/>
        <label>1</label>
    </ligand>
</feature>
<dbReference type="InterPro" id="IPR043472">
    <property type="entry name" value="Macro_dom-like"/>
</dbReference>
<protein>
    <recommendedName>
        <fullName evidence="8">Probable cytosol aminopeptidase</fullName>
        <ecNumber evidence="8">3.4.11.1</ecNumber>
    </recommendedName>
    <alternativeName>
        <fullName evidence="8">Leucine aminopeptidase</fullName>
        <shortName evidence="8">LAP</shortName>
        <ecNumber evidence="8">3.4.11.10</ecNumber>
    </alternativeName>
    <alternativeName>
        <fullName evidence="8">Leucyl aminopeptidase</fullName>
    </alternativeName>
</protein>
<dbReference type="InterPro" id="IPR011356">
    <property type="entry name" value="Leucine_aapep/pepB"/>
</dbReference>
<keyword evidence="9" id="KW-0732">Signal</keyword>
<dbReference type="PROSITE" id="PS00631">
    <property type="entry name" value="CYTOSOL_AP"/>
    <property type="match status" value="1"/>
</dbReference>
<dbReference type="CDD" id="cd00433">
    <property type="entry name" value="Peptidase_M17"/>
    <property type="match status" value="1"/>
</dbReference>
<feature type="binding site" evidence="8">
    <location>
        <position position="285"/>
    </location>
    <ligand>
        <name>Mn(2+)</name>
        <dbReference type="ChEBI" id="CHEBI:29035"/>
        <label>2</label>
    </ligand>
</feature>
<feature type="binding site" evidence="8">
    <location>
        <position position="290"/>
    </location>
    <ligand>
        <name>Mn(2+)</name>
        <dbReference type="ChEBI" id="CHEBI:29035"/>
        <label>1</label>
    </ligand>
</feature>
<dbReference type="GO" id="GO:0004177">
    <property type="term" value="F:aminopeptidase activity"/>
    <property type="evidence" value="ECO:0007669"/>
    <property type="project" value="UniProtKB-KW"/>
</dbReference>
<feature type="binding site" evidence="8">
    <location>
        <position position="369"/>
    </location>
    <ligand>
        <name>Mn(2+)</name>
        <dbReference type="ChEBI" id="CHEBI:29035"/>
        <label>1</label>
    </ligand>
</feature>
<comment type="cofactor">
    <cofactor evidence="8">
        <name>Mn(2+)</name>
        <dbReference type="ChEBI" id="CHEBI:29035"/>
    </cofactor>
    <text evidence="8">Binds 2 manganese ions per subunit.</text>
</comment>
<evidence type="ECO:0000256" key="8">
    <source>
        <dbReference type="HAMAP-Rule" id="MF_00181"/>
    </source>
</evidence>
<comment type="function">
    <text evidence="8">Presumably involved in the processing and regular turnover of intracellular proteins. Catalyzes the removal of unsubstituted N-terminal amino acids from various peptides.</text>
</comment>
<dbReference type="PANTHER" id="PTHR11963:SF23">
    <property type="entry name" value="CYTOSOL AMINOPEPTIDASE"/>
    <property type="match status" value="1"/>
</dbReference>
<keyword evidence="8" id="KW-0963">Cytoplasm</keyword>
<comment type="similarity">
    <text evidence="3 8">Belongs to the peptidase M17 family.</text>
</comment>
<dbReference type="HAMAP" id="MF_00181">
    <property type="entry name" value="Cytosol_peptidase_M17"/>
    <property type="match status" value="1"/>
</dbReference>
<feature type="signal peptide" evidence="9">
    <location>
        <begin position="1"/>
        <end position="30"/>
    </location>
</feature>
<evidence type="ECO:0000256" key="3">
    <source>
        <dbReference type="ARBA" id="ARBA00009528"/>
    </source>
</evidence>
<sequence length="517" mass="54920">MIRTIFNTTLAKKSLLSAALSLALVTTANAEQFTFEQGKSTKSATTLVVFQAKEQPSSDLKHLINASEQQISNVLKVAKFTGEKDQLVEVIAPHGIDAERVIIIGLGDMKNLHAGAVNNIGASVAAKLAKMDAENISILTQGVSDDTSNASFAAHLAHGINLRSYQFDKYLSKKKPAEKHYHLSVIDEQKAQITYQGLSAIEAGVFLARDLTSETPTEMTPVDFANAAKSLTKLGVKVTVLEPKEIEALGMGALHAVGRGSLEGSRLVVAHWQGSDETPIALVGKGITFDSGGYNIKAGSSISRMKSDMAGAAAVLGTVKAMALQKAKVNVVAVMPMAANMVSETSFAPGDVLTTAEGLSVEVLNTDAEGRLILADGMWYARDKYKVNTMIDVATLTGSKVRALGDRYSAIFTDDEQLLTQLTVSGKTVEEQVWRLPLAYKDMLKTPIADLKNIGTSGPGASTAAVFLQHFAGDTTWAHLDIAGNALAAKDKDVMPAGGTGYGVRLLSNWLLTTQVK</sequence>
<evidence type="ECO:0000256" key="7">
    <source>
        <dbReference type="ARBA" id="ARBA00023211"/>
    </source>
</evidence>
<accession>A0ABP3WKY2</accession>
<feature type="active site" evidence="8">
    <location>
        <position position="297"/>
    </location>
</feature>
<keyword evidence="12" id="KW-1185">Reference proteome</keyword>
<dbReference type="Gene3D" id="3.40.220.10">
    <property type="entry name" value="Leucine Aminopeptidase, subunit E, domain 1"/>
    <property type="match status" value="1"/>
</dbReference>
<evidence type="ECO:0000256" key="1">
    <source>
        <dbReference type="ARBA" id="ARBA00000135"/>
    </source>
</evidence>
<dbReference type="RefSeq" id="WP_343818494.1">
    <property type="nucleotide sequence ID" value="NZ_BAAAFA010000011.1"/>
</dbReference>
<dbReference type="EC" id="3.4.11.1" evidence="8"/>
<gene>
    <name evidence="8" type="primary">pepA</name>
    <name evidence="11" type="ORF">GCM10009111_29820</name>
</gene>
<evidence type="ECO:0000259" key="10">
    <source>
        <dbReference type="PROSITE" id="PS00631"/>
    </source>
</evidence>
<organism evidence="11 12">
    <name type="scientific">Colwellia asteriadis</name>
    <dbReference type="NCBI Taxonomy" id="517723"/>
    <lineage>
        <taxon>Bacteria</taxon>
        <taxon>Pseudomonadati</taxon>
        <taxon>Pseudomonadota</taxon>
        <taxon>Gammaproteobacteria</taxon>
        <taxon>Alteromonadales</taxon>
        <taxon>Colwelliaceae</taxon>
        <taxon>Colwellia</taxon>
    </lineage>
</organism>
<evidence type="ECO:0000313" key="12">
    <source>
        <dbReference type="Proteomes" id="UP001500021"/>
    </source>
</evidence>
<comment type="subcellular location">
    <subcellularLocation>
        <location evidence="8">Cytoplasm</location>
    </subcellularLocation>
</comment>
<keyword evidence="7 8" id="KW-0464">Manganese</keyword>
<comment type="catalytic activity">
    <reaction evidence="2 8">
        <text>Release of an N-terminal amino acid, preferentially leucine, but not glutamic or aspartic acids.</text>
        <dbReference type="EC" id="3.4.11.10"/>
    </reaction>
</comment>
<keyword evidence="4 8" id="KW-0031">Aminopeptidase</keyword>
<dbReference type="PANTHER" id="PTHR11963">
    <property type="entry name" value="LEUCINE AMINOPEPTIDASE-RELATED"/>
    <property type="match status" value="1"/>
</dbReference>
<feature type="chain" id="PRO_5046184278" description="Probable cytosol aminopeptidase" evidence="9">
    <location>
        <begin position="31"/>
        <end position="517"/>
    </location>
</feature>
<evidence type="ECO:0000313" key="11">
    <source>
        <dbReference type="EMBL" id="GAA0822057.1"/>
    </source>
</evidence>
<feature type="domain" description="Cytosol aminopeptidase" evidence="10">
    <location>
        <begin position="365"/>
        <end position="372"/>
    </location>
</feature>
<dbReference type="InterPro" id="IPR023042">
    <property type="entry name" value="Peptidase_M17_leu_NH2_pept"/>
</dbReference>
<comment type="catalytic activity">
    <reaction evidence="1 8">
        <text>Release of an N-terminal amino acid, Xaa-|-Yaa-, in which Xaa is preferably Leu, but may be other amino acids including Pro although not Arg or Lys, and Yaa may be Pro. Amino acid amides and methyl esters are also readily hydrolyzed, but rates on arylamides are exceedingly low.</text>
        <dbReference type="EC" id="3.4.11.1"/>
    </reaction>
</comment>
<dbReference type="InterPro" id="IPR000819">
    <property type="entry name" value="Peptidase_M17_C"/>
</dbReference>
<evidence type="ECO:0000256" key="6">
    <source>
        <dbReference type="ARBA" id="ARBA00022801"/>
    </source>
</evidence>
<proteinExistence type="inferred from homology"/>
<dbReference type="Gene3D" id="3.40.630.10">
    <property type="entry name" value="Zn peptidases"/>
    <property type="match status" value="1"/>
</dbReference>
<dbReference type="Proteomes" id="UP001500021">
    <property type="component" value="Unassembled WGS sequence"/>
</dbReference>
<feature type="binding site" evidence="8">
    <location>
        <position position="308"/>
    </location>
    <ligand>
        <name>Mn(2+)</name>
        <dbReference type="ChEBI" id="CHEBI:29035"/>
        <label>2</label>
    </ligand>
</feature>
<dbReference type="EC" id="3.4.11.10" evidence="8"/>
<feature type="active site" evidence="8">
    <location>
        <position position="371"/>
    </location>
</feature>
<evidence type="ECO:0000256" key="5">
    <source>
        <dbReference type="ARBA" id="ARBA00022670"/>
    </source>
</evidence>
<dbReference type="EMBL" id="BAAAFA010000011">
    <property type="protein sequence ID" value="GAA0822057.1"/>
    <property type="molecule type" value="Genomic_DNA"/>
</dbReference>
<dbReference type="Pfam" id="PF00883">
    <property type="entry name" value="Peptidase_M17"/>
    <property type="match status" value="1"/>
</dbReference>
<dbReference type="SUPFAM" id="SSF52949">
    <property type="entry name" value="Macro domain-like"/>
    <property type="match status" value="1"/>
</dbReference>
<dbReference type="Pfam" id="PF02789">
    <property type="entry name" value="Peptidase_M17_N"/>
    <property type="match status" value="1"/>
</dbReference>
<evidence type="ECO:0000256" key="4">
    <source>
        <dbReference type="ARBA" id="ARBA00022438"/>
    </source>
</evidence>
<evidence type="ECO:0000256" key="2">
    <source>
        <dbReference type="ARBA" id="ARBA00000967"/>
    </source>
</evidence>
<name>A0ABP3WKY2_9GAMM</name>
<evidence type="ECO:0000256" key="9">
    <source>
        <dbReference type="SAM" id="SignalP"/>
    </source>
</evidence>
<feature type="binding site" evidence="8">
    <location>
        <position position="369"/>
    </location>
    <ligand>
        <name>Mn(2+)</name>
        <dbReference type="ChEBI" id="CHEBI:29035"/>
        <label>2</label>
    </ligand>
</feature>
<keyword evidence="8" id="KW-0479">Metal-binding</keyword>
<dbReference type="InterPro" id="IPR008283">
    <property type="entry name" value="Peptidase_M17_N"/>
</dbReference>
<dbReference type="PRINTS" id="PR00481">
    <property type="entry name" value="LAMNOPPTDASE"/>
</dbReference>